<dbReference type="PANTHER" id="PTHR43309:SF3">
    <property type="entry name" value="5-OXOPROLINASE SUBUNIT C"/>
    <property type="match status" value="1"/>
</dbReference>
<evidence type="ECO:0000256" key="1">
    <source>
        <dbReference type="ARBA" id="ARBA00022741"/>
    </source>
</evidence>
<dbReference type="NCBIfam" id="TIGR00724">
    <property type="entry name" value="urea_amlyse_rel"/>
    <property type="match status" value="1"/>
</dbReference>
<dbReference type="SMART" id="SM00797">
    <property type="entry name" value="AHS2"/>
    <property type="match status" value="1"/>
</dbReference>
<evidence type="ECO:0000313" key="5">
    <source>
        <dbReference type="EMBL" id="GED96931.1"/>
    </source>
</evidence>
<evidence type="ECO:0000256" key="3">
    <source>
        <dbReference type="ARBA" id="ARBA00022840"/>
    </source>
</evidence>
<dbReference type="EMBL" id="BJOU01000001">
    <property type="protein sequence ID" value="GED96931.1"/>
    <property type="molecule type" value="Genomic_DNA"/>
</dbReference>
<dbReference type="SUPFAM" id="SSF50891">
    <property type="entry name" value="Cyclophilin-like"/>
    <property type="match status" value="1"/>
</dbReference>
<keyword evidence="6" id="KW-1185">Reference proteome</keyword>
<dbReference type="InterPro" id="IPR029000">
    <property type="entry name" value="Cyclophilin-like_dom_sf"/>
</dbReference>
<organism evidence="5 6">
    <name type="scientific">Gordonia crocea</name>
    <dbReference type="NCBI Taxonomy" id="589162"/>
    <lineage>
        <taxon>Bacteria</taxon>
        <taxon>Bacillati</taxon>
        <taxon>Actinomycetota</taxon>
        <taxon>Actinomycetes</taxon>
        <taxon>Mycobacteriales</taxon>
        <taxon>Gordoniaceae</taxon>
        <taxon>Gordonia</taxon>
    </lineage>
</organism>
<dbReference type="InterPro" id="IPR003778">
    <property type="entry name" value="CT_A_B"/>
</dbReference>
<gene>
    <name evidence="5" type="ORF">nbrc107697_09700</name>
</gene>
<keyword evidence="1" id="KW-0547">Nucleotide-binding</keyword>
<feature type="domain" description="Carboxyltransferase" evidence="4">
    <location>
        <begin position="25"/>
        <end position="288"/>
    </location>
</feature>
<proteinExistence type="predicted"/>
<comment type="caution">
    <text evidence="5">The sequence shown here is derived from an EMBL/GenBank/DDBJ whole genome shotgun (WGS) entry which is preliminary data.</text>
</comment>
<evidence type="ECO:0000313" key="6">
    <source>
        <dbReference type="Proteomes" id="UP000444980"/>
    </source>
</evidence>
<evidence type="ECO:0000259" key="4">
    <source>
        <dbReference type="SMART" id="SM00797"/>
    </source>
</evidence>
<dbReference type="OrthoDB" id="9768696at2"/>
<reference evidence="6" key="1">
    <citation type="submission" date="2019-06" db="EMBL/GenBank/DDBJ databases">
        <title>Gordonia isolated from sludge of a wastewater treatment plant.</title>
        <authorList>
            <person name="Tamura T."/>
            <person name="Aoyama K."/>
            <person name="Kang Y."/>
            <person name="Saito S."/>
            <person name="Akiyama N."/>
            <person name="Yazawa K."/>
            <person name="Gonoi T."/>
            <person name="Mikami Y."/>
        </authorList>
    </citation>
    <scope>NUCLEOTIDE SEQUENCE [LARGE SCALE GENOMIC DNA]</scope>
    <source>
        <strain evidence="6">NBRC 107697</strain>
    </source>
</reference>
<dbReference type="Pfam" id="PF02626">
    <property type="entry name" value="CT_A_B"/>
    <property type="match status" value="1"/>
</dbReference>
<name>A0A7I9UVY9_9ACTN</name>
<dbReference type="RefSeq" id="WP_161926335.1">
    <property type="nucleotide sequence ID" value="NZ_BJOU01000001.1"/>
</dbReference>
<evidence type="ECO:0000256" key="2">
    <source>
        <dbReference type="ARBA" id="ARBA00022801"/>
    </source>
</evidence>
<dbReference type="GO" id="GO:0016787">
    <property type="term" value="F:hydrolase activity"/>
    <property type="evidence" value="ECO:0007669"/>
    <property type="project" value="UniProtKB-KW"/>
</dbReference>
<keyword evidence="3" id="KW-0067">ATP-binding</keyword>
<keyword evidence="2" id="KW-0378">Hydrolase</keyword>
<dbReference type="PANTHER" id="PTHR43309">
    <property type="entry name" value="5-OXOPROLINASE SUBUNIT C"/>
    <property type="match status" value="1"/>
</dbReference>
<dbReference type="InterPro" id="IPR052708">
    <property type="entry name" value="PxpC"/>
</dbReference>
<protein>
    <recommendedName>
        <fullName evidence="4">Carboxyltransferase domain-containing protein</fullName>
    </recommendedName>
</protein>
<dbReference type="GO" id="GO:0005524">
    <property type="term" value="F:ATP binding"/>
    <property type="evidence" value="ECO:0007669"/>
    <property type="project" value="UniProtKB-KW"/>
</dbReference>
<dbReference type="AlphaFoldDB" id="A0A7I9UVY9"/>
<accession>A0A7I9UVY9</accession>
<dbReference type="Proteomes" id="UP000444980">
    <property type="component" value="Unassembled WGS sequence"/>
</dbReference>
<dbReference type="Gene3D" id="2.40.100.10">
    <property type="entry name" value="Cyclophilin-like"/>
    <property type="match status" value="1"/>
</dbReference>
<sequence>MSSVTVLATGPLATVQDLGRGGYAHLGVPRSGAADRESLRLANRLVGNPEDLAAVEITHGGFAMRADGDLTVAATGAQAGLVVGDRPTGPNATVVVRDGQHLRVAAPTRGCRVYLAVRGGFDVEAALGSRSTDTLSGLGPARLAVGDRLAVGAAAGEWPATQWAPRPGPDGLTVTLTATVGPRADRLADPEALFTGTWTVNPASNRVGVRLDRLDGPALEHLPGLPELRSEGIAHGSVQVPPSGQPVLFGPDHPVTGGYPVAAVLTAESLDRAGQLTPGDVVHLRLVD</sequence>